<comment type="similarity">
    <text evidence="1 5">Belongs to the acetyltransferase family. RimI subfamily.</text>
</comment>
<dbReference type="Gene3D" id="3.40.630.30">
    <property type="match status" value="1"/>
</dbReference>
<dbReference type="PANTHER" id="PTHR43420">
    <property type="entry name" value="ACETYLTRANSFERASE"/>
    <property type="match status" value="1"/>
</dbReference>
<comment type="subcellular location">
    <subcellularLocation>
        <location evidence="5">Cytoplasm</location>
    </subcellularLocation>
</comment>
<dbReference type="GO" id="GO:0008999">
    <property type="term" value="F:protein-N-terminal-alanine acetyltransferase activity"/>
    <property type="evidence" value="ECO:0007669"/>
    <property type="project" value="UniProtKB-EC"/>
</dbReference>
<dbReference type="InterPro" id="IPR006464">
    <property type="entry name" value="AcTrfase_RimI/Ard1"/>
</dbReference>
<proteinExistence type="inferred from homology"/>
<evidence type="ECO:0000256" key="2">
    <source>
        <dbReference type="ARBA" id="ARBA00022490"/>
    </source>
</evidence>
<dbReference type="AlphaFoldDB" id="A0A9D1LEZ5"/>
<evidence type="ECO:0000256" key="1">
    <source>
        <dbReference type="ARBA" id="ARBA00005395"/>
    </source>
</evidence>
<protein>
    <recommendedName>
        <fullName evidence="5">[Ribosomal protein bS18]-alanine N-acetyltransferase</fullName>
        <ecNumber evidence="5">2.3.1.266</ecNumber>
    </recommendedName>
</protein>
<evidence type="ECO:0000256" key="4">
    <source>
        <dbReference type="ARBA" id="ARBA00023315"/>
    </source>
</evidence>
<sequence length="150" mass="17005">MNLKFCQATPDDIDEIVRLDSSAFEFPWTREDFLGSLKFGHSFLLLKEGQTLLGAAVYMQIFEQSELLTIAVDPNHQGKGYGKLLLNEVIARLAANRAEILFLEVRVSNHRALSLYKGLGFKEISRRKGYYPTHDGREDAIVMQKDLVNA</sequence>
<keyword evidence="7" id="KW-0689">Ribosomal protein</keyword>
<evidence type="ECO:0000256" key="5">
    <source>
        <dbReference type="RuleBase" id="RU363094"/>
    </source>
</evidence>
<dbReference type="GO" id="GO:0005737">
    <property type="term" value="C:cytoplasm"/>
    <property type="evidence" value="ECO:0007669"/>
    <property type="project" value="UniProtKB-SubCell"/>
</dbReference>
<reference evidence="7" key="2">
    <citation type="journal article" date="2021" name="PeerJ">
        <title>Extensive microbial diversity within the chicken gut microbiome revealed by metagenomics and culture.</title>
        <authorList>
            <person name="Gilroy R."/>
            <person name="Ravi A."/>
            <person name="Getino M."/>
            <person name="Pursley I."/>
            <person name="Horton D.L."/>
            <person name="Alikhan N.F."/>
            <person name="Baker D."/>
            <person name="Gharbi K."/>
            <person name="Hall N."/>
            <person name="Watson M."/>
            <person name="Adriaenssens E.M."/>
            <person name="Foster-Nyarko E."/>
            <person name="Jarju S."/>
            <person name="Secka A."/>
            <person name="Antonio M."/>
            <person name="Oren A."/>
            <person name="Chaudhuri R.R."/>
            <person name="La Ragione R."/>
            <person name="Hildebrand F."/>
            <person name="Pallen M.J."/>
        </authorList>
    </citation>
    <scope>NUCLEOTIDE SEQUENCE</scope>
    <source>
        <strain evidence="7">7463</strain>
    </source>
</reference>
<dbReference type="Pfam" id="PF00583">
    <property type="entry name" value="Acetyltransf_1"/>
    <property type="match status" value="1"/>
</dbReference>
<dbReference type="Proteomes" id="UP000824083">
    <property type="component" value="Unassembled WGS sequence"/>
</dbReference>
<dbReference type="EC" id="2.3.1.266" evidence="5"/>
<dbReference type="InterPro" id="IPR016181">
    <property type="entry name" value="Acyl_CoA_acyltransferase"/>
</dbReference>
<evidence type="ECO:0000313" key="7">
    <source>
        <dbReference type="EMBL" id="HIU37269.1"/>
    </source>
</evidence>
<evidence type="ECO:0000256" key="3">
    <source>
        <dbReference type="ARBA" id="ARBA00022679"/>
    </source>
</evidence>
<dbReference type="PROSITE" id="PS51186">
    <property type="entry name" value="GNAT"/>
    <property type="match status" value="1"/>
</dbReference>
<dbReference type="NCBIfam" id="TIGR01575">
    <property type="entry name" value="rimI"/>
    <property type="match status" value="1"/>
</dbReference>
<dbReference type="InterPro" id="IPR000182">
    <property type="entry name" value="GNAT_dom"/>
</dbReference>
<keyword evidence="2 5" id="KW-0963">Cytoplasm</keyword>
<keyword evidence="4" id="KW-0012">Acyltransferase</keyword>
<dbReference type="CDD" id="cd04301">
    <property type="entry name" value="NAT_SF"/>
    <property type="match status" value="1"/>
</dbReference>
<comment type="catalytic activity">
    <reaction evidence="5">
        <text>N-terminal L-alanyl-[ribosomal protein bS18] + acetyl-CoA = N-terminal N(alpha)-acetyl-L-alanyl-[ribosomal protein bS18] + CoA + H(+)</text>
        <dbReference type="Rhea" id="RHEA:43756"/>
        <dbReference type="Rhea" id="RHEA-COMP:10676"/>
        <dbReference type="Rhea" id="RHEA-COMP:10677"/>
        <dbReference type="ChEBI" id="CHEBI:15378"/>
        <dbReference type="ChEBI" id="CHEBI:57287"/>
        <dbReference type="ChEBI" id="CHEBI:57288"/>
        <dbReference type="ChEBI" id="CHEBI:64718"/>
        <dbReference type="ChEBI" id="CHEBI:83683"/>
        <dbReference type="EC" id="2.3.1.266"/>
    </reaction>
</comment>
<evidence type="ECO:0000259" key="6">
    <source>
        <dbReference type="PROSITE" id="PS51186"/>
    </source>
</evidence>
<dbReference type="PANTHER" id="PTHR43420:SF44">
    <property type="entry name" value="ACETYLTRANSFERASE YPEA"/>
    <property type="match status" value="1"/>
</dbReference>
<dbReference type="SUPFAM" id="SSF55729">
    <property type="entry name" value="Acyl-CoA N-acyltransferases (Nat)"/>
    <property type="match status" value="1"/>
</dbReference>
<feature type="domain" description="N-acetyltransferase" evidence="6">
    <location>
        <begin position="3"/>
        <end position="148"/>
    </location>
</feature>
<name>A0A9D1LEZ5_9BURK</name>
<evidence type="ECO:0000313" key="8">
    <source>
        <dbReference type="Proteomes" id="UP000824083"/>
    </source>
</evidence>
<comment type="function">
    <text evidence="5">Acetylates the N-terminal alanine of ribosomal protein bS18.</text>
</comment>
<dbReference type="GO" id="GO:0005840">
    <property type="term" value="C:ribosome"/>
    <property type="evidence" value="ECO:0007669"/>
    <property type="project" value="UniProtKB-KW"/>
</dbReference>
<organism evidence="7 8">
    <name type="scientific">Candidatus Aphodousia faecigallinarum</name>
    <dbReference type="NCBI Taxonomy" id="2840677"/>
    <lineage>
        <taxon>Bacteria</taxon>
        <taxon>Pseudomonadati</taxon>
        <taxon>Pseudomonadota</taxon>
        <taxon>Betaproteobacteria</taxon>
        <taxon>Burkholderiales</taxon>
        <taxon>Sutterellaceae</taxon>
        <taxon>Sutterellaceae incertae sedis</taxon>
        <taxon>Candidatus Aphodousia</taxon>
    </lineage>
</organism>
<dbReference type="InterPro" id="IPR050680">
    <property type="entry name" value="YpeA/RimI_acetyltransf"/>
</dbReference>
<reference evidence="7" key="1">
    <citation type="submission" date="2020-10" db="EMBL/GenBank/DDBJ databases">
        <authorList>
            <person name="Gilroy R."/>
        </authorList>
    </citation>
    <scope>NUCLEOTIDE SEQUENCE</scope>
    <source>
        <strain evidence="7">7463</strain>
    </source>
</reference>
<accession>A0A9D1LEZ5</accession>
<keyword evidence="3" id="KW-0808">Transferase</keyword>
<keyword evidence="7" id="KW-0687">Ribonucleoprotein</keyword>
<gene>
    <name evidence="7" type="primary">rimI</name>
    <name evidence="7" type="ORF">IAC56_03225</name>
</gene>
<comment type="caution">
    <text evidence="7">The sequence shown here is derived from an EMBL/GenBank/DDBJ whole genome shotgun (WGS) entry which is preliminary data.</text>
</comment>
<dbReference type="EMBL" id="DVMY01000055">
    <property type="protein sequence ID" value="HIU37269.1"/>
    <property type="molecule type" value="Genomic_DNA"/>
</dbReference>